<dbReference type="EMBL" id="JAZHBO010000001">
    <property type="protein sequence ID" value="MEF2154643.1"/>
    <property type="molecule type" value="Genomic_DNA"/>
</dbReference>
<evidence type="ECO:0000256" key="1">
    <source>
        <dbReference type="ARBA" id="ARBA00006594"/>
    </source>
</evidence>
<dbReference type="SUPFAM" id="SSF53335">
    <property type="entry name" value="S-adenosyl-L-methionine-dependent methyltransferases"/>
    <property type="match status" value="1"/>
</dbReference>
<accession>A0ABU7UXB0</accession>
<dbReference type="InterPro" id="IPR029063">
    <property type="entry name" value="SAM-dependent_MTases_sf"/>
</dbReference>
<dbReference type="PIRSF" id="PIRSF000398">
    <property type="entry name" value="M_m6A_EcoRV"/>
    <property type="match status" value="1"/>
</dbReference>
<dbReference type="Pfam" id="PF02086">
    <property type="entry name" value="MethyltransfD12"/>
    <property type="match status" value="1"/>
</dbReference>
<dbReference type="InterPro" id="IPR023095">
    <property type="entry name" value="Ade_MeTrfase_dom_2"/>
</dbReference>
<keyword evidence="4" id="KW-0808">Transferase</keyword>
<dbReference type="RefSeq" id="WP_331702820.1">
    <property type="nucleotide sequence ID" value="NZ_JAZHBO010000001.1"/>
</dbReference>
<keyword evidence="5" id="KW-0949">S-adenosyl-L-methionine</keyword>
<dbReference type="Gene3D" id="1.10.1020.10">
    <property type="entry name" value="Adenine-specific Methyltransferase, Domain 2"/>
    <property type="match status" value="1"/>
</dbReference>
<organism evidence="7 8">
    <name type="scientific">Aquilutibacter rugosus</name>
    <dbReference type="NCBI Taxonomy" id="3115820"/>
    <lineage>
        <taxon>Bacteria</taxon>
        <taxon>Pseudomonadati</taxon>
        <taxon>Pseudomonadota</taxon>
        <taxon>Gammaproteobacteria</taxon>
        <taxon>Lysobacterales</taxon>
        <taxon>Lysobacteraceae</taxon>
        <taxon>Aquilutibacter</taxon>
    </lineage>
</organism>
<evidence type="ECO:0000256" key="5">
    <source>
        <dbReference type="ARBA" id="ARBA00022691"/>
    </source>
</evidence>
<proteinExistence type="inferred from homology"/>
<evidence type="ECO:0000256" key="2">
    <source>
        <dbReference type="ARBA" id="ARBA00011900"/>
    </source>
</evidence>
<sequence>MTKPIIPWPGGKRRLADKLFPLFDNSHTCYVEPFAGAGALLFMRADPAKVEVLNDINGDIVNLYRCVQHHLDELVRQFRWQLVSREEFDRLLRSRADTLTDIQRAARFLYLQKVAFGAKVTGQTFGVAKTSPPRLNLLRIEEDLSTAHLRLARVFVENESWQQTVKRYDSPGTFFFMDPPYWQTAGYGVEFGMEQYQQLADVMRTMAGKCLLTVNDHPDMRAVFKGFKTSRLQIAYSVGGQGKSPTVGELAIRNY</sequence>
<keyword evidence="8" id="KW-1185">Reference proteome</keyword>
<evidence type="ECO:0000256" key="3">
    <source>
        <dbReference type="ARBA" id="ARBA00022603"/>
    </source>
</evidence>
<evidence type="ECO:0000256" key="4">
    <source>
        <dbReference type="ARBA" id="ARBA00022679"/>
    </source>
</evidence>
<dbReference type="InterPro" id="IPR012263">
    <property type="entry name" value="M_m6A_EcoRV"/>
</dbReference>
<reference evidence="7 8" key="1">
    <citation type="submission" date="2024-01" db="EMBL/GenBank/DDBJ databases">
        <title>Novel species of the genus Luteimonas isolated from rivers.</title>
        <authorList>
            <person name="Lu H."/>
        </authorList>
    </citation>
    <scope>NUCLEOTIDE SEQUENCE [LARGE SCALE GENOMIC DNA]</scope>
    <source>
        <strain evidence="7 8">FXH3W</strain>
    </source>
</reference>
<evidence type="ECO:0000313" key="8">
    <source>
        <dbReference type="Proteomes" id="UP001356170"/>
    </source>
</evidence>
<dbReference type="GO" id="GO:0008168">
    <property type="term" value="F:methyltransferase activity"/>
    <property type="evidence" value="ECO:0007669"/>
    <property type="project" value="UniProtKB-KW"/>
</dbReference>
<dbReference type="Proteomes" id="UP001356170">
    <property type="component" value="Unassembled WGS sequence"/>
</dbReference>
<dbReference type="InterPro" id="IPR012327">
    <property type="entry name" value="MeTrfase_D12"/>
</dbReference>
<name>A0ABU7UXB0_9GAMM</name>
<dbReference type="GO" id="GO:0032259">
    <property type="term" value="P:methylation"/>
    <property type="evidence" value="ECO:0007669"/>
    <property type="project" value="UniProtKB-KW"/>
</dbReference>
<dbReference type="Gene3D" id="3.40.50.150">
    <property type="entry name" value="Vaccinia Virus protein VP39"/>
    <property type="match status" value="1"/>
</dbReference>
<evidence type="ECO:0000256" key="6">
    <source>
        <dbReference type="ARBA" id="ARBA00047942"/>
    </source>
</evidence>
<dbReference type="PRINTS" id="PR00505">
    <property type="entry name" value="D12N6MTFRASE"/>
</dbReference>
<evidence type="ECO:0000313" key="7">
    <source>
        <dbReference type="EMBL" id="MEF2154643.1"/>
    </source>
</evidence>
<gene>
    <name evidence="7" type="ORF">V3390_00075</name>
</gene>
<dbReference type="PANTHER" id="PTHR30481">
    <property type="entry name" value="DNA ADENINE METHYLASE"/>
    <property type="match status" value="1"/>
</dbReference>
<comment type="caution">
    <text evidence="7">The sequence shown here is derived from an EMBL/GenBank/DDBJ whole genome shotgun (WGS) entry which is preliminary data.</text>
</comment>
<comment type="catalytic activity">
    <reaction evidence="6">
        <text>a 2'-deoxyadenosine in DNA + S-adenosyl-L-methionine = an N(6)-methyl-2'-deoxyadenosine in DNA + S-adenosyl-L-homocysteine + H(+)</text>
        <dbReference type="Rhea" id="RHEA:15197"/>
        <dbReference type="Rhea" id="RHEA-COMP:12418"/>
        <dbReference type="Rhea" id="RHEA-COMP:12419"/>
        <dbReference type="ChEBI" id="CHEBI:15378"/>
        <dbReference type="ChEBI" id="CHEBI:57856"/>
        <dbReference type="ChEBI" id="CHEBI:59789"/>
        <dbReference type="ChEBI" id="CHEBI:90615"/>
        <dbReference type="ChEBI" id="CHEBI:90616"/>
        <dbReference type="EC" id="2.1.1.72"/>
    </reaction>
</comment>
<dbReference type="EC" id="2.1.1.72" evidence="2"/>
<comment type="similarity">
    <text evidence="1">Belongs to the N(4)/N(6)-methyltransferase family.</text>
</comment>
<protein>
    <recommendedName>
        <fullName evidence="2">site-specific DNA-methyltransferase (adenine-specific)</fullName>
        <ecNumber evidence="2">2.1.1.72</ecNumber>
    </recommendedName>
</protein>
<keyword evidence="3 7" id="KW-0489">Methyltransferase</keyword>
<dbReference type="PANTHER" id="PTHR30481:SF4">
    <property type="entry name" value="SITE-SPECIFIC DNA-METHYLTRANSFERASE (ADENINE-SPECIFIC)"/>
    <property type="match status" value="1"/>
</dbReference>